<dbReference type="GO" id="GO:0051213">
    <property type="term" value="F:dioxygenase activity"/>
    <property type="evidence" value="ECO:0007669"/>
    <property type="project" value="UniProtKB-KW"/>
</dbReference>
<evidence type="ECO:0000313" key="9">
    <source>
        <dbReference type="Proteomes" id="UP000575898"/>
    </source>
</evidence>
<dbReference type="PANTHER" id="PTHR31136">
    <property type="entry name" value="DUF1338 DOMAIN-CONTAINING PROTEIN"/>
    <property type="match status" value="1"/>
</dbReference>
<evidence type="ECO:0000313" key="8">
    <source>
        <dbReference type="EMBL" id="MBB5018512.1"/>
    </source>
</evidence>
<evidence type="ECO:0000256" key="1">
    <source>
        <dbReference type="ARBA" id="ARBA00001954"/>
    </source>
</evidence>
<dbReference type="PANTHER" id="PTHR31136:SF5">
    <property type="entry name" value="2-OXOADIPATE DIOXYGENASE_DECARBOXYLASE, CHLOROPLASTIC"/>
    <property type="match status" value="1"/>
</dbReference>
<dbReference type="Proteomes" id="UP000575898">
    <property type="component" value="Unassembled WGS sequence"/>
</dbReference>
<dbReference type="EMBL" id="JACHHY010000009">
    <property type="protein sequence ID" value="MBB5018512.1"/>
    <property type="molecule type" value="Genomic_DNA"/>
</dbReference>
<organism evidence="8 9">
    <name type="scientific">Chitinivorax tropicus</name>
    <dbReference type="NCBI Taxonomy" id="714531"/>
    <lineage>
        <taxon>Bacteria</taxon>
        <taxon>Pseudomonadati</taxon>
        <taxon>Pseudomonadota</taxon>
        <taxon>Betaproteobacteria</taxon>
        <taxon>Chitinivorax</taxon>
    </lineage>
</organism>
<comment type="caution">
    <text evidence="8">The sequence shown here is derived from an EMBL/GenBank/DDBJ whole genome shotgun (WGS) entry which is preliminary data.</text>
</comment>
<evidence type="ECO:0000256" key="6">
    <source>
        <dbReference type="ARBA" id="ARBA00035023"/>
    </source>
</evidence>
<proteinExistence type="inferred from homology"/>
<evidence type="ECO:0000256" key="5">
    <source>
        <dbReference type="ARBA" id="ARBA00035013"/>
    </source>
</evidence>
<keyword evidence="3" id="KW-0560">Oxidoreductase</keyword>
<dbReference type="CDD" id="cd16350">
    <property type="entry name" value="VOC_like"/>
    <property type="match status" value="1"/>
</dbReference>
<keyword evidence="9" id="KW-1185">Reference proteome</keyword>
<dbReference type="Gene3D" id="3.10.180.50">
    <property type="match status" value="1"/>
</dbReference>
<keyword evidence="2" id="KW-0223">Dioxygenase</keyword>
<sequence>MNLNTFYQLLWQDYVRMAPQAEQIHALFKADNPEVYNDHVAFRTFNRAPINLARLEQHFFKLGYRRLEPYIFEEKKLSAWGYVHDDPKQPRIFLSELLVEQLSPTAQGIIDKMCRQIDEGIADMIDVFWSGPLWEMPSWDEYQTLLAESEYAAWLAAIGMRVNHFTISVDHLVRPTTLAEVIDRVEHAGFAINSAGGKIKGTATQLLEQGSTLADRMPVTFGDGSVHTIPTCYYEFAKRYPDADGQLYQGFIAASADKIFESTNVNVAGVAAGS</sequence>
<evidence type="ECO:0000256" key="4">
    <source>
        <dbReference type="ARBA" id="ARBA00023004"/>
    </source>
</evidence>
<dbReference type="Pfam" id="PF07063">
    <property type="entry name" value="HGLS"/>
    <property type="match status" value="1"/>
</dbReference>
<comment type="cofactor">
    <cofactor evidence="1">
        <name>Fe(2+)</name>
        <dbReference type="ChEBI" id="CHEBI:29033"/>
    </cofactor>
</comment>
<name>A0A840MP39_9PROT</name>
<reference evidence="8 9" key="1">
    <citation type="submission" date="2020-08" db="EMBL/GenBank/DDBJ databases">
        <title>Genomic Encyclopedia of Type Strains, Phase IV (KMG-IV): sequencing the most valuable type-strain genomes for metagenomic binning, comparative biology and taxonomic classification.</title>
        <authorList>
            <person name="Goeker M."/>
        </authorList>
    </citation>
    <scope>NUCLEOTIDE SEQUENCE [LARGE SCALE GENOMIC DNA]</scope>
    <source>
        <strain evidence="8 9">DSM 27165</strain>
    </source>
</reference>
<dbReference type="AlphaFoldDB" id="A0A840MP39"/>
<dbReference type="SMART" id="SM01150">
    <property type="entry name" value="DUF1338"/>
    <property type="match status" value="1"/>
</dbReference>
<accession>A0A840MP39</accession>
<keyword evidence="4" id="KW-0408">Iron</keyword>
<evidence type="ECO:0000256" key="3">
    <source>
        <dbReference type="ARBA" id="ARBA00023002"/>
    </source>
</evidence>
<comment type="similarity">
    <text evidence="5">Belongs to the 2-oxoadipate dioxygenase/decarboxylase family.</text>
</comment>
<dbReference type="InterPro" id="IPR009770">
    <property type="entry name" value="HGLS"/>
</dbReference>
<gene>
    <name evidence="8" type="ORF">HNQ59_001801</name>
</gene>
<dbReference type="RefSeq" id="WP_184037903.1">
    <property type="nucleotide sequence ID" value="NZ_JACHHY010000009.1"/>
</dbReference>
<evidence type="ECO:0000256" key="2">
    <source>
        <dbReference type="ARBA" id="ARBA00022964"/>
    </source>
</evidence>
<evidence type="ECO:0000256" key="7">
    <source>
        <dbReference type="ARBA" id="ARBA00035045"/>
    </source>
</evidence>
<dbReference type="EC" id="1.13.11.93" evidence="6"/>
<protein>
    <recommendedName>
        <fullName evidence="6">2-oxoadipate dioxygenase/decarboxylase</fullName>
        <ecNumber evidence="6">1.13.11.93</ecNumber>
    </recommendedName>
    <alternativeName>
        <fullName evidence="7">2-hydroxyglutarate synthase</fullName>
    </alternativeName>
</protein>